<organism evidence="1 2">
    <name type="scientific">Ancylobacter polymorphus</name>
    <dbReference type="NCBI Taxonomy" id="223390"/>
    <lineage>
        <taxon>Bacteria</taxon>
        <taxon>Pseudomonadati</taxon>
        <taxon>Pseudomonadota</taxon>
        <taxon>Alphaproteobacteria</taxon>
        <taxon>Hyphomicrobiales</taxon>
        <taxon>Xanthobacteraceae</taxon>
        <taxon>Ancylobacter</taxon>
    </lineage>
</organism>
<keyword evidence="2" id="KW-1185">Reference proteome</keyword>
<comment type="caution">
    <text evidence="1">The sequence shown here is derived from an EMBL/GenBank/DDBJ whole genome shotgun (WGS) entry which is preliminary data.</text>
</comment>
<dbReference type="Proteomes" id="UP001224682">
    <property type="component" value="Unassembled WGS sequence"/>
</dbReference>
<proteinExistence type="predicted"/>
<accession>A0ABU0B9R3</accession>
<dbReference type="EMBL" id="JAUSUI010000001">
    <property type="protein sequence ID" value="MDQ0301762.1"/>
    <property type="molecule type" value="Genomic_DNA"/>
</dbReference>
<reference evidence="1 2" key="1">
    <citation type="submission" date="2023-07" db="EMBL/GenBank/DDBJ databases">
        <title>Genomic Encyclopedia of Type Strains, Phase IV (KMG-IV): sequencing the most valuable type-strain genomes for metagenomic binning, comparative biology and taxonomic classification.</title>
        <authorList>
            <person name="Goeker M."/>
        </authorList>
    </citation>
    <scope>NUCLEOTIDE SEQUENCE [LARGE SCALE GENOMIC DNA]</scope>
    <source>
        <strain evidence="1 2">DSM 2457</strain>
    </source>
</reference>
<dbReference type="SUPFAM" id="SSF101898">
    <property type="entry name" value="NHL repeat"/>
    <property type="match status" value="1"/>
</dbReference>
<evidence type="ECO:0000313" key="2">
    <source>
        <dbReference type="Proteomes" id="UP001224682"/>
    </source>
</evidence>
<evidence type="ECO:0008006" key="3">
    <source>
        <dbReference type="Google" id="ProtNLM"/>
    </source>
</evidence>
<protein>
    <recommendedName>
        <fullName evidence="3">NHL repeat containing protein</fullName>
    </recommendedName>
</protein>
<name>A0ABU0B9R3_9HYPH</name>
<dbReference type="RefSeq" id="WP_307018340.1">
    <property type="nucleotide sequence ID" value="NZ_JAUSUI010000001.1"/>
</dbReference>
<gene>
    <name evidence="1" type="ORF">J2S75_000773</name>
</gene>
<evidence type="ECO:0000313" key="1">
    <source>
        <dbReference type="EMBL" id="MDQ0301762.1"/>
    </source>
</evidence>
<sequence>MKTFHVDLSDLDISGDLQLAIGARHFDIREHDDRTLNAAVDSNRLFAYSDTARSTFTHYIRVPPEDIAPRGVTLVRLVMPERPEVHLRQMVRMTHHIPEEALREFFRMQIAYYRRPAVEHTAFGVRGSFVRPGSFSAILDQLGVKELPKNTEEAVRLLVASNAVVNLTSTAGSLVGHHPDLASVQPYTQSVLMYDHILGDPRTDPDQFNNIQILSAAIDAAGADWAPVVACTDHEGNPLTAEYDLDPEQGGFRTGQPLYTYTVVPGVEDAMGAPIARANLTASNDTRLQGKTWTPTSGQTATRRDGVDPVRSAARRAAAADTASYKWTLDHTGTSFGVRADAASIKVNAQDRFSINASNVFMRTLYVGYRLLDEAGTPISGVRKLWSISATNAVLGIPMPTDPTALDFDLEGAAAVELLFGSLGTSDWVEEVSTPGALLTGLWQYGIPGIFMVAGKIITSTQTFNAIVSDRDLTAAAIAIGIPVVGGGSATAAALTNVKKVVFALANTALGLILKKGLEKLGAWVVKQVAAGELSSAFGPVGLILKAAAVAVGFVAIAETTIEVLSSPATVRIKAKRAIDVTLTMHPDPAHGEAGHPSTAVWPAVGTRYYALLQYKDGTNFELKGPMPATTSDTPIALRFEDVPAGGAFKIIFGIYSSNGWLAGSWESGNLKAVPNEGTTLALPDANIKETLVPLSADTQYRFKEQIAFENGAYVWKEGAPPVATLSALDCGSGGTLCQPVSITVNNTAFQVGYIWRASGMSLPPDRLSAPPSNEQLYAVQNLSVLAHPSSRLKFSKIGFTQSPQIAYAPAVGDGQSINQQNFILDPRDGGNNLRQVVLDDGSDDFGLTGSDLKSWARFPINQLDALAVHPSNLVVGASFQKQKILLAPLPEVPTEDDKAPEAFYVSGEGIREGLIRGPKAMAVAPDGRLLLLESINRRVQAFDTKGNPVPCFTWAGTLFELPTAAIAEELNAGRIPEVFNTALVAAGQTLLGIIDADVAAELDTGHYTPDGPLISALSNTGITPSFDPAQMDNPDVSAQLRVIRAGQAWRIVDPRGLVWQLEMVDEAISVFGLPGRVAIEVVDPAKAWAITAPLLGQAWEISPSSADAGMSLIKRSLSFFPLAPAASTPTYLDLGVEAQGHMYVLSYYGDGSQPQNYMLDIYAPDGTHLSRSPDPSVVQDLQYPVMAKIAVDVWRNVFGLGFGTLRGAGGRPEPQVSHWMPTPPLFDLDIALQKALNERNITVVAAAFKAKGRPLTASASIEVIDREGAWAIKDGLAVYHIYRTGQTIQVYTVPA</sequence>